<evidence type="ECO:0000256" key="7">
    <source>
        <dbReference type="ARBA" id="ARBA00023157"/>
    </source>
</evidence>
<dbReference type="Gene3D" id="2.40.50.40">
    <property type="match status" value="1"/>
</dbReference>
<keyword evidence="4 9" id="KW-0202">Cytokine</keyword>
<feature type="signal peptide" evidence="9">
    <location>
        <begin position="1"/>
        <end position="23"/>
    </location>
</feature>
<dbReference type="InterPro" id="IPR039809">
    <property type="entry name" value="Chemokine_b/g/d"/>
</dbReference>
<keyword evidence="5 9" id="KW-0964">Secreted</keyword>
<dbReference type="GO" id="GO:0005615">
    <property type="term" value="C:extracellular space"/>
    <property type="evidence" value="ECO:0007669"/>
    <property type="project" value="UniProtKB-KW"/>
</dbReference>
<dbReference type="Pfam" id="PF00048">
    <property type="entry name" value="IL8"/>
    <property type="match status" value="1"/>
</dbReference>
<feature type="chain" id="PRO_5010003839" description="C-C motif chemokine" evidence="9">
    <location>
        <begin position="24"/>
        <end position="180"/>
    </location>
</feature>
<dbReference type="InParanoid" id="A0A1S3F739"/>
<dbReference type="GO" id="GO:0048020">
    <property type="term" value="F:CCR chemokine receptor binding"/>
    <property type="evidence" value="ECO:0007669"/>
    <property type="project" value="TreeGrafter"/>
</dbReference>
<dbReference type="InterPro" id="IPR036048">
    <property type="entry name" value="Interleukin_8-like_sf"/>
</dbReference>
<accession>A0A1S3F739</accession>
<proteinExistence type="inferred from homology"/>
<dbReference type="GO" id="GO:0061844">
    <property type="term" value="P:antimicrobial humoral immune response mediated by antimicrobial peptide"/>
    <property type="evidence" value="ECO:0007669"/>
    <property type="project" value="TreeGrafter"/>
</dbReference>
<dbReference type="GO" id="GO:0006954">
    <property type="term" value="P:inflammatory response"/>
    <property type="evidence" value="ECO:0007669"/>
    <property type="project" value="UniProtKB-KW"/>
</dbReference>
<dbReference type="Proteomes" id="UP000081671">
    <property type="component" value="Unplaced"/>
</dbReference>
<dbReference type="AlphaFoldDB" id="A0A1S3F739"/>
<protein>
    <recommendedName>
        <fullName evidence="9">C-C motif chemokine</fullName>
    </recommendedName>
</protein>
<dbReference type="SMART" id="SM00199">
    <property type="entry name" value="SCY"/>
    <property type="match status" value="1"/>
</dbReference>
<reference evidence="13" key="1">
    <citation type="submission" date="2025-08" db="UniProtKB">
        <authorList>
            <consortium name="RefSeq"/>
        </authorList>
    </citation>
    <scope>IDENTIFICATION</scope>
    <source>
        <tissue evidence="13">Kidney</tissue>
    </source>
</reference>
<keyword evidence="6 9" id="KW-0732">Signal</keyword>
<dbReference type="GO" id="GO:0008009">
    <property type="term" value="F:chemokine activity"/>
    <property type="evidence" value="ECO:0007669"/>
    <property type="project" value="InterPro"/>
</dbReference>
<evidence type="ECO:0000313" key="12">
    <source>
        <dbReference type="Proteomes" id="UP000081671"/>
    </source>
</evidence>
<sequence>MKVFTSIFSLLFTEAIISIHVLAGPESVFSNTCCYTFNKKIPLKKLVSYRKITSSKCPRNAVIFLTIQSKEICADPTQMWVQDHMAKLNQKMQLNQKAQRNEKTQRDQNPTPPEALTSLNTNFKTQEPVANLPRTSVPSITANTTGKVTSSRSNITAQEPVANLSVTSVPTVTATSTIVN</sequence>
<evidence type="ECO:0000256" key="4">
    <source>
        <dbReference type="ARBA" id="ARBA00022514"/>
    </source>
</evidence>
<evidence type="ECO:0000256" key="6">
    <source>
        <dbReference type="ARBA" id="ARBA00022729"/>
    </source>
</evidence>
<name>A0A1S3F739_DIPOR</name>
<evidence type="ECO:0000256" key="2">
    <source>
        <dbReference type="ARBA" id="ARBA00010868"/>
    </source>
</evidence>
<evidence type="ECO:0000256" key="3">
    <source>
        <dbReference type="ARBA" id="ARBA00022500"/>
    </source>
</evidence>
<dbReference type="CDD" id="cd00272">
    <property type="entry name" value="Chemokine_CC"/>
    <property type="match status" value="1"/>
</dbReference>
<dbReference type="GO" id="GO:0070098">
    <property type="term" value="P:chemokine-mediated signaling pathway"/>
    <property type="evidence" value="ECO:0007669"/>
    <property type="project" value="TreeGrafter"/>
</dbReference>
<gene>
    <name evidence="13" type="primary">LOC105985754</name>
</gene>
<keyword evidence="7" id="KW-1015">Disulfide bond</keyword>
<evidence type="ECO:0000256" key="10">
    <source>
        <dbReference type="SAM" id="MobiDB-lite"/>
    </source>
</evidence>
<evidence type="ECO:0000313" key="13">
    <source>
        <dbReference type="RefSeq" id="XP_012871854.1"/>
    </source>
</evidence>
<dbReference type="PANTHER" id="PTHR12015:SF209">
    <property type="entry name" value="C-C MOTIF CHEMOKINE 8"/>
    <property type="match status" value="1"/>
</dbReference>
<dbReference type="InterPro" id="IPR001811">
    <property type="entry name" value="Chemokine_IL8-like_dom"/>
</dbReference>
<dbReference type="KEGG" id="dord:105985754"/>
<comment type="subcellular location">
    <subcellularLocation>
        <location evidence="1 9">Secreted</location>
    </subcellularLocation>
</comment>
<keyword evidence="8" id="KW-0395">Inflammatory response</keyword>
<evidence type="ECO:0000259" key="11">
    <source>
        <dbReference type="SMART" id="SM00199"/>
    </source>
</evidence>
<dbReference type="GO" id="GO:0030335">
    <property type="term" value="P:positive regulation of cell migration"/>
    <property type="evidence" value="ECO:0007669"/>
    <property type="project" value="TreeGrafter"/>
</dbReference>
<dbReference type="PROSITE" id="PS00472">
    <property type="entry name" value="SMALL_CYTOKINES_CC"/>
    <property type="match status" value="1"/>
</dbReference>
<dbReference type="OrthoDB" id="9404618at2759"/>
<dbReference type="PANTHER" id="PTHR12015">
    <property type="entry name" value="SMALL INDUCIBLE CYTOKINE A"/>
    <property type="match status" value="1"/>
</dbReference>
<feature type="region of interest" description="Disordered" evidence="10">
    <location>
        <begin position="93"/>
        <end position="130"/>
    </location>
</feature>
<dbReference type="GO" id="GO:0048245">
    <property type="term" value="P:eosinophil chemotaxis"/>
    <property type="evidence" value="ECO:0007669"/>
    <property type="project" value="TreeGrafter"/>
</dbReference>
<evidence type="ECO:0000256" key="8">
    <source>
        <dbReference type="ARBA" id="ARBA00023198"/>
    </source>
</evidence>
<keyword evidence="3 9" id="KW-0145">Chemotaxis</keyword>
<evidence type="ECO:0000256" key="1">
    <source>
        <dbReference type="ARBA" id="ARBA00004613"/>
    </source>
</evidence>
<dbReference type="RefSeq" id="XP_012871854.1">
    <property type="nucleotide sequence ID" value="XM_013016400.1"/>
</dbReference>
<dbReference type="FunFam" id="2.40.50.40:FF:000002">
    <property type="entry name" value="C-C motif chemokine"/>
    <property type="match status" value="1"/>
</dbReference>
<feature type="domain" description="Chemokine interleukin-8-like" evidence="11">
    <location>
        <begin position="30"/>
        <end position="88"/>
    </location>
</feature>
<dbReference type="InterPro" id="IPR000827">
    <property type="entry name" value="Chemokine_CC_CS"/>
</dbReference>
<evidence type="ECO:0000256" key="9">
    <source>
        <dbReference type="RuleBase" id="RU361150"/>
    </source>
</evidence>
<organism evidence="12 13">
    <name type="scientific">Dipodomys ordii</name>
    <name type="common">Ord's kangaroo rat</name>
    <dbReference type="NCBI Taxonomy" id="10020"/>
    <lineage>
        <taxon>Eukaryota</taxon>
        <taxon>Metazoa</taxon>
        <taxon>Chordata</taxon>
        <taxon>Craniata</taxon>
        <taxon>Vertebrata</taxon>
        <taxon>Euteleostomi</taxon>
        <taxon>Mammalia</taxon>
        <taxon>Eutheria</taxon>
        <taxon>Euarchontoglires</taxon>
        <taxon>Glires</taxon>
        <taxon>Rodentia</taxon>
        <taxon>Castorimorpha</taxon>
        <taxon>Heteromyidae</taxon>
        <taxon>Dipodomyinae</taxon>
        <taxon>Dipodomys</taxon>
    </lineage>
</organism>
<keyword evidence="12" id="KW-1185">Reference proteome</keyword>
<comment type="similarity">
    <text evidence="2 9">Belongs to the intercrine beta (chemokine CC) family.</text>
</comment>
<dbReference type="SUPFAM" id="SSF54117">
    <property type="entry name" value="Interleukin 8-like chemokines"/>
    <property type="match status" value="1"/>
</dbReference>
<dbReference type="GeneID" id="105985754"/>
<evidence type="ECO:0000256" key="5">
    <source>
        <dbReference type="ARBA" id="ARBA00022525"/>
    </source>
</evidence>